<proteinExistence type="predicted"/>
<dbReference type="EMBL" id="JASPKY010000227">
    <property type="protein sequence ID" value="KAK9718530.1"/>
    <property type="molecule type" value="Genomic_DNA"/>
</dbReference>
<feature type="compositionally biased region" description="Polar residues" evidence="1">
    <location>
        <begin position="80"/>
        <end position="133"/>
    </location>
</feature>
<organism evidence="2 3">
    <name type="scientific">Popillia japonica</name>
    <name type="common">Japanese beetle</name>
    <dbReference type="NCBI Taxonomy" id="7064"/>
    <lineage>
        <taxon>Eukaryota</taxon>
        <taxon>Metazoa</taxon>
        <taxon>Ecdysozoa</taxon>
        <taxon>Arthropoda</taxon>
        <taxon>Hexapoda</taxon>
        <taxon>Insecta</taxon>
        <taxon>Pterygota</taxon>
        <taxon>Neoptera</taxon>
        <taxon>Endopterygota</taxon>
        <taxon>Coleoptera</taxon>
        <taxon>Polyphaga</taxon>
        <taxon>Scarabaeiformia</taxon>
        <taxon>Scarabaeidae</taxon>
        <taxon>Rutelinae</taxon>
        <taxon>Popillia</taxon>
    </lineage>
</organism>
<protein>
    <submittedName>
        <fullName evidence="2">Uncharacterized protein</fullName>
    </submittedName>
</protein>
<evidence type="ECO:0000313" key="2">
    <source>
        <dbReference type="EMBL" id="KAK9718530.1"/>
    </source>
</evidence>
<evidence type="ECO:0000313" key="3">
    <source>
        <dbReference type="Proteomes" id="UP001458880"/>
    </source>
</evidence>
<sequence length="412" mass="44223">MAVIATVGIIIILRGKLLMLVLLRDINSYSGNNYNTQRKAVNVGTTPRYIMHTQAPVKYHPPATQATPRNYPQVTPKKVYQQQAVYTPKPSYTQKPVYPQQSSYPKQPHPQQNYPSLSQPTHRPNYPSLSQPTHRPYGGSYSGGNNYNNYNPGYGGYYKKKDHTVRNTVLAGLGGSALGMYLGYKLGGLTSSMNNPYGGAYGGYGGYSGGVGGGAGGGMPPYSVVHHYHHGDKPIIQNAVVEQNVITPCSDVQMCMPNTTPLCMTNGTIFCVTPIGQTSTCTANSTDLPCITANITAPCLNATDEACNNTQLTTQNLEIPCVSSIDVYGDFATNKLSVQSAGGVNSNGQDSLTNQGISNKYCVTVIAEPLIEPKNLSNAEYVKYLQENPYANAEADAKVGSLMNTVGAFMLG</sequence>
<gene>
    <name evidence="2" type="ORF">QE152_g23147</name>
</gene>
<feature type="compositionally biased region" description="Polar residues" evidence="1">
    <location>
        <begin position="64"/>
        <end position="73"/>
    </location>
</feature>
<comment type="caution">
    <text evidence="2">The sequence shown here is derived from an EMBL/GenBank/DDBJ whole genome shotgun (WGS) entry which is preliminary data.</text>
</comment>
<name>A0AAW1KJU1_POPJA</name>
<evidence type="ECO:0000256" key="1">
    <source>
        <dbReference type="SAM" id="MobiDB-lite"/>
    </source>
</evidence>
<reference evidence="2 3" key="1">
    <citation type="journal article" date="2024" name="BMC Genomics">
        <title>De novo assembly and annotation of Popillia japonica's genome with initial clues to its potential as an invasive pest.</title>
        <authorList>
            <person name="Cucini C."/>
            <person name="Boschi S."/>
            <person name="Funari R."/>
            <person name="Cardaioli E."/>
            <person name="Iannotti N."/>
            <person name="Marturano G."/>
            <person name="Paoli F."/>
            <person name="Bruttini M."/>
            <person name="Carapelli A."/>
            <person name="Frati F."/>
            <person name="Nardi F."/>
        </authorList>
    </citation>
    <scope>NUCLEOTIDE SEQUENCE [LARGE SCALE GENOMIC DNA]</scope>
    <source>
        <strain evidence="2">DMR45628</strain>
    </source>
</reference>
<accession>A0AAW1KJU1</accession>
<keyword evidence="3" id="KW-1185">Reference proteome</keyword>
<dbReference type="AlphaFoldDB" id="A0AAW1KJU1"/>
<feature type="region of interest" description="Disordered" evidence="1">
    <location>
        <begin position="59"/>
        <end position="144"/>
    </location>
</feature>
<dbReference type="Proteomes" id="UP001458880">
    <property type="component" value="Unassembled WGS sequence"/>
</dbReference>